<keyword evidence="2" id="KW-1185">Reference proteome</keyword>
<name>A0A0U3TIW3_9CAUD</name>
<organism evidence="1 2">
    <name type="scientific">Arthrobacter phage Galaxy</name>
    <dbReference type="NCBI Taxonomy" id="1772326"/>
    <lineage>
        <taxon>Viruses</taxon>
        <taxon>Duplodnaviria</taxon>
        <taxon>Heunggongvirae</taxon>
        <taxon>Uroviricota</taxon>
        <taxon>Caudoviricetes</taxon>
        <taxon>Galaxyvirus</taxon>
        <taxon>Galaxyvirus galaxy</taxon>
    </lineage>
</organism>
<dbReference type="EMBL" id="KU160644">
    <property type="protein sequence ID" value="ALY08905.1"/>
    <property type="molecule type" value="Genomic_DNA"/>
</dbReference>
<dbReference type="Proteomes" id="UP000223164">
    <property type="component" value="Segment"/>
</dbReference>
<proteinExistence type="predicted"/>
<protein>
    <submittedName>
        <fullName evidence="1">Uncharacterized protein</fullName>
    </submittedName>
</protein>
<evidence type="ECO:0000313" key="2">
    <source>
        <dbReference type="Proteomes" id="UP000223164"/>
    </source>
</evidence>
<accession>A0A0U3TIW3</accession>
<dbReference type="KEGG" id="vg:40069927"/>
<gene>
    <name evidence="1" type="primary">61</name>
    <name evidence="1" type="ORF">GALAXY_61</name>
</gene>
<evidence type="ECO:0000313" key="1">
    <source>
        <dbReference type="EMBL" id="ALY08905.1"/>
    </source>
</evidence>
<sequence>MITEAELVGKCRLCGYRVELRGGVWVHDGGISARMAHAVAVGVARINAAVAASQEDFALAGPSKGGGA</sequence>
<reference evidence="1 2" key="1">
    <citation type="submission" date="2015-11" db="EMBL/GenBank/DDBJ databases">
        <authorList>
            <person name="Park Y."/>
            <person name="Guerrero C.A."/>
            <person name="Garlena R.A."/>
            <person name="Russell D.A."/>
            <person name="Pope W.H."/>
            <person name="Jacobs-Sera D."/>
            <person name="Hendrix R.W."/>
            <person name="Hatfull G.F."/>
        </authorList>
    </citation>
    <scope>NUCLEOTIDE SEQUENCE [LARGE SCALE GENOMIC DNA]</scope>
</reference>
<dbReference type="RefSeq" id="YP_009594407.1">
    <property type="nucleotide sequence ID" value="NC_041876.1"/>
</dbReference>
<dbReference type="GeneID" id="40069927"/>